<keyword evidence="10" id="KW-1133">Transmembrane helix</keyword>
<evidence type="ECO:0000313" key="13">
    <source>
        <dbReference type="Proteomes" id="UP001597280"/>
    </source>
</evidence>
<evidence type="ECO:0000256" key="8">
    <source>
        <dbReference type="ARBA" id="ARBA00023012"/>
    </source>
</evidence>
<proteinExistence type="predicted"/>
<organism evidence="12 13">
    <name type="scientific">Brachybacterium rhamnosum</name>
    <dbReference type="NCBI Taxonomy" id="173361"/>
    <lineage>
        <taxon>Bacteria</taxon>
        <taxon>Bacillati</taxon>
        <taxon>Actinomycetota</taxon>
        <taxon>Actinomycetes</taxon>
        <taxon>Micrococcales</taxon>
        <taxon>Dermabacteraceae</taxon>
        <taxon>Brachybacterium</taxon>
    </lineage>
</organism>
<keyword evidence="6 12" id="KW-0418">Kinase</keyword>
<feature type="transmembrane region" description="Helical" evidence="10">
    <location>
        <begin position="21"/>
        <end position="41"/>
    </location>
</feature>
<dbReference type="CDD" id="cd16917">
    <property type="entry name" value="HATPase_UhpB-NarQ-NarX-like"/>
    <property type="match status" value="1"/>
</dbReference>
<dbReference type="InterPro" id="IPR050482">
    <property type="entry name" value="Sensor_HK_TwoCompSys"/>
</dbReference>
<dbReference type="InterPro" id="IPR011712">
    <property type="entry name" value="Sig_transdc_His_kin_sub3_dim/P"/>
</dbReference>
<dbReference type="InterPro" id="IPR036890">
    <property type="entry name" value="HATPase_C_sf"/>
</dbReference>
<evidence type="ECO:0000256" key="7">
    <source>
        <dbReference type="ARBA" id="ARBA00022840"/>
    </source>
</evidence>
<keyword evidence="4" id="KW-0808">Transferase</keyword>
<dbReference type="EMBL" id="JBHUFL010000002">
    <property type="protein sequence ID" value="MFD1834627.1"/>
    <property type="molecule type" value="Genomic_DNA"/>
</dbReference>
<protein>
    <recommendedName>
        <fullName evidence="2">histidine kinase</fullName>
        <ecNumber evidence="2">2.7.13.3</ecNumber>
    </recommendedName>
</protein>
<dbReference type="Pfam" id="PF07730">
    <property type="entry name" value="HisKA_3"/>
    <property type="match status" value="1"/>
</dbReference>
<feature type="domain" description="Signal transduction histidine kinase subgroup 3 dimerisation and phosphoacceptor" evidence="11">
    <location>
        <begin position="210"/>
        <end position="275"/>
    </location>
</feature>
<keyword evidence="8" id="KW-0902">Two-component regulatory system</keyword>
<feature type="region of interest" description="Disordered" evidence="9">
    <location>
        <begin position="409"/>
        <end position="429"/>
    </location>
</feature>
<evidence type="ECO:0000256" key="2">
    <source>
        <dbReference type="ARBA" id="ARBA00012438"/>
    </source>
</evidence>
<comment type="catalytic activity">
    <reaction evidence="1">
        <text>ATP + protein L-histidine = ADP + protein N-phospho-L-histidine.</text>
        <dbReference type="EC" id="2.7.13.3"/>
    </reaction>
</comment>
<evidence type="ECO:0000256" key="9">
    <source>
        <dbReference type="SAM" id="MobiDB-lite"/>
    </source>
</evidence>
<reference evidence="13" key="1">
    <citation type="journal article" date="2019" name="Int. J. Syst. Evol. Microbiol.">
        <title>The Global Catalogue of Microorganisms (GCM) 10K type strain sequencing project: providing services to taxonomists for standard genome sequencing and annotation.</title>
        <authorList>
            <consortium name="The Broad Institute Genomics Platform"/>
            <consortium name="The Broad Institute Genome Sequencing Center for Infectious Disease"/>
            <person name="Wu L."/>
            <person name="Ma J."/>
        </authorList>
    </citation>
    <scope>NUCLEOTIDE SEQUENCE [LARGE SCALE GENOMIC DNA]</scope>
    <source>
        <strain evidence="13">JCM 11650</strain>
    </source>
</reference>
<evidence type="ECO:0000259" key="11">
    <source>
        <dbReference type="Pfam" id="PF07730"/>
    </source>
</evidence>
<evidence type="ECO:0000313" key="12">
    <source>
        <dbReference type="EMBL" id="MFD1834627.1"/>
    </source>
</evidence>
<keyword evidence="5" id="KW-0547">Nucleotide-binding</keyword>
<evidence type="ECO:0000256" key="1">
    <source>
        <dbReference type="ARBA" id="ARBA00000085"/>
    </source>
</evidence>
<keyword evidence="10" id="KW-0472">Membrane</keyword>
<feature type="transmembrane region" description="Helical" evidence="10">
    <location>
        <begin position="129"/>
        <end position="150"/>
    </location>
</feature>
<feature type="compositionally biased region" description="Basic and acidic residues" evidence="9">
    <location>
        <begin position="410"/>
        <end position="429"/>
    </location>
</feature>
<keyword evidence="13" id="KW-1185">Reference proteome</keyword>
<dbReference type="EC" id="2.7.13.3" evidence="2"/>
<accession>A0ABW4PUY5</accession>
<gene>
    <name evidence="12" type="ORF">ACFSDA_06000</name>
</gene>
<name>A0ABW4PUY5_9MICO</name>
<evidence type="ECO:0000256" key="6">
    <source>
        <dbReference type="ARBA" id="ARBA00022777"/>
    </source>
</evidence>
<sequence>MTARRTPAPPRTRHHHRRRDAAAALVCLVLALGTLLVLPLIERAGGDLVSSPAPGTGPWWGVATTLLVQAAVLAASRPAPRLAPVTVAALPVPLALLASGGAVGTTTLAVLVAAYLTGVRVRREQAPPVAASMAVLTAVVTGVNLVGSGGTSTGQAVLAGLGQAVIVIGAPMLVALIVVSRRQARGAQERELAALRREQDARIATAIAAERTAVARDLHDIAAHHMSGIAMLASALERQVDRSPEAAKESARDIRAQSTAVLGDLRRLVGLLRVEDAAPLADRSLASLADLVEQRCGAGTAGALVVLPPEANPGAGVGTLAQLVGYRMVQESLANAAVHAPGARCEVRVDATASDRVRITVVNEAPLRVGASSGHGGFGLLGMRERAELVGAGLDHGPTEDGGWHVTLELPRERADRSAPPTEERSGRP</sequence>
<evidence type="ECO:0000256" key="5">
    <source>
        <dbReference type="ARBA" id="ARBA00022741"/>
    </source>
</evidence>
<dbReference type="Proteomes" id="UP001597280">
    <property type="component" value="Unassembled WGS sequence"/>
</dbReference>
<dbReference type="Gene3D" id="1.20.5.1930">
    <property type="match status" value="1"/>
</dbReference>
<dbReference type="GO" id="GO:0016301">
    <property type="term" value="F:kinase activity"/>
    <property type="evidence" value="ECO:0007669"/>
    <property type="project" value="UniProtKB-KW"/>
</dbReference>
<dbReference type="PANTHER" id="PTHR24421">
    <property type="entry name" value="NITRATE/NITRITE SENSOR PROTEIN NARX-RELATED"/>
    <property type="match status" value="1"/>
</dbReference>
<evidence type="ECO:0000256" key="4">
    <source>
        <dbReference type="ARBA" id="ARBA00022679"/>
    </source>
</evidence>
<dbReference type="PANTHER" id="PTHR24421:SF10">
    <property type="entry name" value="NITRATE_NITRITE SENSOR PROTEIN NARQ"/>
    <property type="match status" value="1"/>
</dbReference>
<dbReference type="SUPFAM" id="SSF55874">
    <property type="entry name" value="ATPase domain of HSP90 chaperone/DNA topoisomerase II/histidine kinase"/>
    <property type="match status" value="1"/>
</dbReference>
<dbReference type="RefSeq" id="WP_343903890.1">
    <property type="nucleotide sequence ID" value="NZ_BAAAIS010000002.1"/>
</dbReference>
<evidence type="ECO:0000256" key="3">
    <source>
        <dbReference type="ARBA" id="ARBA00022553"/>
    </source>
</evidence>
<comment type="caution">
    <text evidence="12">The sequence shown here is derived from an EMBL/GenBank/DDBJ whole genome shotgun (WGS) entry which is preliminary data.</text>
</comment>
<keyword evidence="10" id="KW-0812">Transmembrane</keyword>
<dbReference type="Gene3D" id="3.30.565.10">
    <property type="entry name" value="Histidine kinase-like ATPase, C-terminal domain"/>
    <property type="match status" value="1"/>
</dbReference>
<keyword evidence="7" id="KW-0067">ATP-binding</keyword>
<feature type="transmembrane region" description="Helical" evidence="10">
    <location>
        <begin position="156"/>
        <end position="179"/>
    </location>
</feature>
<feature type="transmembrane region" description="Helical" evidence="10">
    <location>
        <begin position="94"/>
        <end position="117"/>
    </location>
</feature>
<evidence type="ECO:0000256" key="10">
    <source>
        <dbReference type="SAM" id="Phobius"/>
    </source>
</evidence>
<keyword evidence="3" id="KW-0597">Phosphoprotein</keyword>